<dbReference type="EMBL" id="JAJFNJ020000003">
    <property type="protein sequence ID" value="MEC3888911.1"/>
    <property type="molecule type" value="Genomic_DNA"/>
</dbReference>
<sequence>MLTHDLLSKAIKTATPGLDEVRSKDLAKGLEKEIQLGILKELKKKFGDEAMKEKWLHDYRGEKVLFDTVKSRIDIVYPGKTASRVVEIKVVRLPRLKVGQLYDWGQMTADYARTRMAKGLEGGELVALLYGPIVEALEEPDLARAFHNHMFIDYESSMRGGDLDPERAGEGAEAYRKMRKIQKKAGKQLGWDRPYRRGDKATVAKVGRYAIVSIPIPGS</sequence>
<protein>
    <submittedName>
        <fullName evidence="1">Uncharacterized protein</fullName>
    </submittedName>
</protein>
<evidence type="ECO:0000313" key="2">
    <source>
        <dbReference type="Proteomes" id="UP001297361"/>
    </source>
</evidence>
<proteinExistence type="predicted"/>
<name>A0AAJ2X413_XANCA</name>
<dbReference type="AlphaFoldDB" id="A0AAJ2X413"/>
<gene>
    <name evidence="1" type="ORF">LLE72_014445</name>
</gene>
<dbReference type="Proteomes" id="UP001297361">
    <property type="component" value="Unassembled WGS sequence"/>
</dbReference>
<reference evidence="1" key="1">
    <citation type="submission" date="2021-10" db="EMBL/GenBank/DDBJ databases">
        <authorList>
            <person name="Hussein R."/>
            <person name="Harrison J."/>
            <person name="Studholme D.J."/>
            <person name="Vicente J."/>
            <person name="Grant M."/>
        </authorList>
    </citation>
    <scope>NUCLEOTIDE SEQUENCE</scope>
    <source>
        <strain evidence="1">NCPPB 2970</strain>
    </source>
</reference>
<dbReference type="RefSeq" id="WP_228426952.1">
    <property type="nucleotide sequence ID" value="NZ_JAJFNJ020000003.1"/>
</dbReference>
<evidence type="ECO:0000313" key="1">
    <source>
        <dbReference type="EMBL" id="MEC3888911.1"/>
    </source>
</evidence>
<organism evidence="1 2">
    <name type="scientific">Xanthomonas campestris pv. papavericola</name>
    <dbReference type="NCBI Taxonomy" id="487881"/>
    <lineage>
        <taxon>Bacteria</taxon>
        <taxon>Pseudomonadati</taxon>
        <taxon>Pseudomonadota</taxon>
        <taxon>Gammaproteobacteria</taxon>
        <taxon>Lysobacterales</taxon>
        <taxon>Lysobacteraceae</taxon>
        <taxon>Xanthomonas</taxon>
    </lineage>
</organism>
<accession>A0AAJ2X413</accession>
<reference evidence="1" key="2">
    <citation type="submission" date="2024-01" db="EMBL/GenBank/DDBJ databases">
        <title>Long-read genome sequencing of X. campestris pv. papavericola.</title>
        <authorList>
            <person name="Hussain R.M.F."/>
            <person name="Greer S."/>
            <person name="Harrison J."/>
            <person name="Grant M."/>
            <person name="Vicente J."/>
            <person name="Studholme D.J."/>
        </authorList>
    </citation>
    <scope>NUCLEOTIDE SEQUENCE</scope>
    <source>
        <strain evidence="1">NCPPB 2970</strain>
    </source>
</reference>
<comment type="caution">
    <text evidence="1">The sequence shown here is derived from an EMBL/GenBank/DDBJ whole genome shotgun (WGS) entry which is preliminary data.</text>
</comment>